<protein>
    <submittedName>
        <fullName evidence="7">Metallophosphoesterase</fullName>
    </submittedName>
</protein>
<evidence type="ECO:0000256" key="1">
    <source>
        <dbReference type="ARBA" id="ARBA00004370"/>
    </source>
</evidence>
<dbReference type="PANTHER" id="PTHR10161">
    <property type="entry name" value="TARTRATE-RESISTANT ACID PHOSPHATASE TYPE 5"/>
    <property type="match status" value="1"/>
</dbReference>
<evidence type="ECO:0000313" key="7">
    <source>
        <dbReference type="EMBL" id="GAA4920563.1"/>
    </source>
</evidence>
<dbReference type="Proteomes" id="UP001501436">
    <property type="component" value="Unassembled WGS sequence"/>
</dbReference>
<feature type="domain" description="Calcineurin-like phosphoesterase" evidence="5">
    <location>
        <begin position="54"/>
        <end position="248"/>
    </location>
</feature>
<evidence type="ECO:0000256" key="2">
    <source>
        <dbReference type="ARBA" id="ARBA00022729"/>
    </source>
</evidence>
<evidence type="ECO:0000256" key="4">
    <source>
        <dbReference type="ARBA" id="ARBA00023136"/>
    </source>
</evidence>
<comment type="caution">
    <text evidence="7">The sequence shown here is derived from an EMBL/GenBank/DDBJ whole genome shotgun (WGS) entry which is preliminary data.</text>
</comment>
<accession>A0ABP9FXC8</accession>
<proteinExistence type="predicted"/>
<reference evidence="8" key="1">
    <citation type="journal article" date="2019" name="Int. J. Syst. Evol. Microbiol.">
        <title>The Global Catalogue of Microorganisms (GCM) 10K type strain sequencing project: providing services to taxonomists for standard genome sequencing and annotation.</title>
        <authorList>
            <consortium name="The Broad Institute Genomics Platform"/>
            <consortium name="The Broad Institute Genome Sequencing Center for Infectious Disease"/>
            <person name="Wu L."/>
            <person name="Ma J."/>
        </authorList>
    </citation>
    <scope>NUCLEOTIDE SEQUENCE [LARGE SCALE GENOMIC DNA]</scope>
    <source>
        <strain evidence="8">JCM 18283</strain>
    </source>
</reference>
<dbReference type="InterPro" id="IPR000184">
    <property type="entry name" value="Bac_surfAg_D15"/>
</dbReference>
<dbReference type="Pfam" id="PF01103">
    <property type="entry name" value="Omp85"/>
    <property type="match status" value="1"/>
</dbReference>
<evidence type="ECO:0000313" key="8">
    <source>
        <dbReference type="Proteomes" id="UP001501436"/>
    </source>
</evidence>
<dbReference type="Pfam" id="PF00149">
    <property type="entry name" value="Metallophos"/>
    <property type="match status" value="1"/>
</dbReference>
<dbReference type="PANTHER" id="PTHR10161:SF14">
    <property type="entry name" value="TARTRATE-RESISTANT ACID PHOSPHATASE TYPE 5"/>
    <property type="match status" value="1"/>
</dbReference>
<keyword evidence="2" id="KW-0732">Signal</keyword>
<evidence type="ECO:0000259" key="5">
    <source>
        <dbReference type="Pfam" id="PF00149"/>
    </source>
</evidence>
<gene>
    <name evidence="7" type="ORF">GCM10023313_25430</name>
</gene>
<keyword evidence="4" id="KW-0472">Membrane</keyword>
<evidence type="ECO:0000256" key="3">
    <source>
        <dbReference type="ARBA" id="ARBA00022801"/>
    </source>
</evidence>
<dbReference type="InterPro" id="IPR004843">
    <property type="entry name" value="Calcineurin-like_PHP"/>
</dbReference>
<dbReference type="InterPro" id="IPR029052">
    <property type="entry name" value="Metallo-depent_PP-like"/>
</dbReference>
<keyword evidence="3" id="KW-0378">Hydrolase</keyword>
<feature type="domain" description="Bacterial surface antigen (D15)" evidence="6">
    <location>
        <begin position="975"/>
        <end position="1191"/>
    </location>
</feature>
<evidence type="ECO:0000259" key="6">
    <source>
        <dbReference type="Pfam" id="PF01103"/>
    </source>
</evidence>
<dbReference type="SUPFAM" id="SSF56300">
    <property type="entry name" value="Metallo-dependent phosphatases"/>
    <property type="match status" value="1"/>
</dbReference>
<organism evidence="7 8">
    <name type="scientific">Mucilaginibacter defluvii</name>
    <dbReference type="NCBI Taxonomy" id="1196019"/>
    <lineage>
        <taxon>Bacteria</taxon>
        <taxon>Pseudomonadati</taxon>
        <taxon>Bacteroidota</taxon>
        <taxon>Sphingobacteriia</taxon>
        <taxon>Sphingobacteriales</taxon>
        <taxon>Sphingobacteriaceae</taxon>
        <taxon>Mucilaginibacter</taxon>
    </lineage>
</organism>
<dbReference type="Gene3D" id="3.60.21.10">
    <property type="match status" value="1"/>
</dbReference>
<name>A0ABP9FXC8_9SPHI</name>
<sequence length="1229" mass="138228">MQAIGLTVNYLNAITPHPNPMPTNYKAVVKLTILSILIFSIHNAIAQKGPVSYRVIFIGDAGEMDKQQEAVLAHATAQTIPGKSMVMYLGDNIYPHGMGLPGSPEQKQTEDILRSQYQPFRAKGVPVYFIPGNHDWDRMGPQGLAKIKQQWVFLDAQQDSLLKLVPRDGCPDPVEINLTDSLTIIAFDSEWWLFTFNKDNPDAECDCNNRQDILARMQQLFDKNKGKTILLASHHPFKTYGTHGGYFSLKDHIFPLTAAKRNLYIPLPVIGSLYPALRTLFTNPEDTGHPLYKNMIQGIDRVFNGYPDLIHVAGHEHGLQFIKSKKLTQVVSGAGAKRTYAKKGKHSLFADATQGYVTADMMADKSMVFTYYIFTDEGVKQAFTYTQPFVKVNYRDSIPKPIAADSTVIAVRPEYNKGGSMHRFLFGENYRKEWAEPTKLPVIRLSQIHGGLKPTQLGGGYQSKSLRLVDKDGKEWVLRSVEKSPEKVLPGELQETFAKDWVNDAMSAQHPYSALMIPPLADAAKVPHANPIIGVVSPDKNLGKYGAIFNNMVCLLEEREPIGDSKNTLKAIKALNKDNDNKFDARGFVRARMLDLLVGDWDRHEDQWRWAEKKTGDNTVYTAVPRDRDQALYVNEGLFPGIAGLPWVVPTLQGFDGEIPYVKWSIFKSRFLNMYPQANFSYQEWMNMANEFVASESDQVLEAGLKKLPAEIYAIRHNELLAKLKQRRDNIPAAMAKYYKFVNKIVDIRTTDKNELVEITGDTARSLKVVIKKINKDGKTEDVLMNNTFSRNITKEIRLYVEDGDDHVIIDNKTSPIKLKVIGKKGDKVYEIANTTKSIPLYNKGNNITFKGDSSRFKKHLRADSANTAFVPVDLYNKLIPLATGALNADDGLIFGLGFKYIHQEGFRKSPYNDAHQLMVSHSFATKAFRIKYSAEWMEAIGNADITLQALIQAPDNTTNFFGRGNETAFDRVGNWKRFYRTRYNTIEIDPALRWRTSQGTSVSIGPSFQSYHLDKEDNVGRFINNTSLIGSYDSATVDKDKLHAGVVFNFISDKRNNPVLPTWGNMVNIKVEGYAGLNSYSKSYIQIVPEVAFYKSLTSSGSIVLADRIGGGVTIGKTAFYQSLFLGGIQNLQGFRQYRFAGQHSAYNNLELRIKLGDFASYILPGQFGITGFFDVGRVWEKGEQSDKWHIGNGGGIYFAPARMAVVQLVAGHSDEGWYPYISMKFRY</sequence>
<comment type="subcellular location">
    <subcellularLocation>
        <location evidence="1">Membrane</location>
    </subcellularLocation>
</comment>
<dbReference type="Gene3D" id="2.40.160.50">
    <property type="entry name" value="membrane protein fhac: a member of the omp85/tpsb transporter family"/>
    <property type="match status" value="1"/>
</dbReference>
<dbReference type="EMBL" id="BAABJI010000002">
    <property type="protein sequence ID" value="GAA4920563.1"/>
    <property type="molecule type" value="Genomic_DNA"/>
</dbReference>
<keyword evidence="8" id="KW-1185">Reference proteome</keyword>
<dbReference type="InterPro" id="IPR051558">
    <property type="entry name" value="Metallophosphoesterase_PAP"/>
</dbReference>